<dbReference type="InterPro" id="IPR023198">
    <property type="entry name" value="PGP-like_dom2"/>
</dbReference>
<sequence>MKKYKWVLFDADDTLFDFDAFAGLTVLFSQYQYVFTKQDYQAYQALNKSLWLKYQDNLIDAQTLQIERFKPWEAQFGVSAAKFNAGFLLAMAEVCRPLSGAIELLQYLKNNGTKVGIVTNGFTALQQLRLDKTGINEFVDLLVISEQVGFAKPDRRVFEYTIDKMDDAAFTSVLMVGDNLNTDVQGGFNAGIDTCWYNAKCETNTTNLIPTIEVKSHQQLLALLSTSR</sequence>
<dbReference type="NCBIfam" id="TIGR02254">
    <property type="entry name" value="YjjG_YfnB"/>
    <property type="match status" value="1"/>
</dbReference>
<reference evidence="1 2" key="1">
    <citation type="submission" date="2018-09" db="EMBL/GenBank/DDBJ databases">
        <title>Phylogeny of the Shewanellaceae, and recommendation for two new genera, Pseudoshewanella and Parashewanella.</title>
        <authorList>
            <person name="Wang G."/>
        </authorList>
    </citation>
    <scope>NUCLEOTIDE SEQUENCE [LARGE SCALE GENOMIC DNA]</scope>
    <source>
        <strain evidence="1 2">KCTC 22492</strain>
    </source>
</reference>
<dbReference type="SUPFAM" id="SSF56784">
    <property type="entry name" value="HAD-like"/>
    <property type="match status" value="1"/>
</dbReference>
<dbReference type="Gene3D" id="3.40.50.1000">
    <property type="entry name" value="HAD superfamily/HAD-like"/>
    <property type="match status" value="1"/>
</dbReference>
<dbReference type="GO" id="GO:0008253">
    <property type="term" value="F:5'-nucleotidase activity"/>
    <property type="evidence" value="ECO:0007669"/>
    <property type="project" value="UniProtKB-EC"/>
</dbReference>
<proteinExistence type="predicted"/>
<dbReference type="InterPro" id="IPR006439">
    <property type="entry name" value="HAD-SF_hydro_IA"/>
</dbReference>
<dbReference type="NCBIfam" id="NF006976">
    <property type="entry name" value="PRK09449.1"/>
    <property type="match status" value="1"/>
</dbReference>
<keyword evidence="2" id="KW-1185">Reference proteome</keyword>
<dbReference type="InterPro" id="IPR036412">
    <property type="entry name" value="HAD-like_sf"/>
</dbReference>
<dbReference type="NCBIfam" id="TIGR01549">
    <property type="entry name" value="HAD-SF-IA-v1"/>
    <property type="match status" value="1"/>
</dbReference>
<dbReference type="InterPro" id="IPR011951">
    <property type="entry name" value="HAD-SF_hydro_IA_YjjG/PynA"/>
</dbReference>
<name>A0A3A6TSY2_9GAMM</name>
<dbReference type="RefSeq" id="WP_121853674.1">
    <property type="nucleotide sequence ID" value="NZ_CP037952.1"/>
</dbReference>
<dbReference type="InterPro" id="IPR023214">
    <property type="entry name" value="HAD_sf"/>
</dbReference>
<dbReference type="PANTHER" id="PTHR47478:SF1">
    <property type="entry name" value="PYRIMIDINE 5'-NUCLEOTIDASE YJJG"/>
    <property type="match status" value="1"/>
</dbReference>
<dbReference type="PRINTS" id="PR00413">
    <property type="entry name" value="HADHALOGNASE"/>
</dbReference>
<dbReference type="Gene3D" id="1.10.150.240">
    <property type="entry name" value="Putative phosphatase, domain 2"/>
    <property type="match status" value="1"/>
</dbReference>
<comment type="caution">
    <text evidence="1">The sequence shown here is derived from an EMBL/GenBank/DDBJ whole genome shotgun (WGS) entry which is preliminary data.</text>
</comment>
<dbReference type="InterPro" id="IPR052550">
    <property type="entry name" value="Pyrimidine_5'-ntase_YjjG"/>
</dbReference>
<dbReference type="EMBL" id="QYYH01000061">
    <property type="protein sequence ID" value="RJY14715.1"/>
    <property type="molecule type" value="Genomic_DNA"/>
</dbReference>
<evidence type="ECO:0000313" key="1">
    <source>
        <dbReference type="EMBL" id="RJY14715.1"/>
    </source>
</evidence>
<dbReference type="PANTHER" id="PTHR47478">
    <property type="match status" value="1"/>
</dbReference>
<protein>
    <submittedName>
        <fullName evidence="1">DUMP phosphatase</fullName>
        <ecNumber evidence="1">3.1.3.5</ecNumber>
    </submittedName>
</protein>
<accession>A0A3A6TSY2</accession>
<dbReference type="AlphaFoldDB" id="A0A3A6TSY2"/>
<dbReference type="EC" id="3.1.3.5" evidence="1"/>
<organism evidence="1 2">
    <name type="scientific">Parashewanella spongiae</name>
    <dbReference type="NCBI Taxonomy" id="342950"/>
    <lineage>
        <taxon>Bacteria</taxon>
        <taxon>Pseudomonadati</taxon>
        <taxon>Pseudomonadota</taxon>
        <taxon>Gammaproteobacteria</taxon>
        <taxon>Alteromonadales</taxon>
        <taxon>Shewanellaceae</taxon>
        <taxon>Parashewanella</taxon>
    </lineage>
</organism>
<dbReference type="OrthoDB" id="148966at2"/>
<dbReference type="SFLD" id="SFLDS00003">
    <property type="entry name" value="Haloacid_Dehalogenase"/>
    <property type="match status" value="1"/>
</dbReference>
<dbReference type="SFLD" id="SFLDG01129">
    <property type="entry name" value="C1.5:_HAD__Beta-PGM__Phosphata"/>
    <property type="match status" value="1"/>
</dbReference>
<dbReference type="Proteomes" id="UP000273022">
    <property type="component" value="Unassembled WGS sequence"/>
</dbReference>
<evidence type="ECO:0000313" key="2">
    <source>
        <dbReference type="Proteomes" id="UP000273022"/>
    </source>
</evidence>
<dbReference type="Pfam" id="PF00702">
    <property type="entry name" value="Hydrolase"/>
    <property type="match status" value="1"/>
</dbReference>
<keyword evidence="1" id="KW-0378">Hydrolase</keyword>
<gene>
    <name evidence="1" type="ORF">D5R81_10825</name>
</gene>